<reference evidence="2 3" key="1">
    <citation type="submission" date="2018-07" db="EMBL/GenBank/DDBJ databases">
        <title>Leeuwenhoekiella genomics.</title>
        <authorList>
            <person name="Tahon G."/>
            <person name="Willems A."/>
        </authorList>
    </citation>
    <scope>NUCLEOTIDE SEQUENCE [LARGE SCALE GENOMIC DNA]</scope>
    <source>
        <strain evidence="2 3">LMG 22550</strain>
    </source>
</reference>
<name>A0A4V1KR46_9FLAO</name>
<accession>A0A4V1KR46</accession>
<dbReference type="Pfam" id="PF04018">
    <property type="entry name" value="VCA0040-like"/>
    <property type="match status" value="1"/>
</dbReference>
<feature type="transmembrane region" description="Helical" evidence="1">
    <location>
        <begin position="103"/>
        <end position="120"/>
    </location>
</feature>
<gene>
    <name evidence="2" type="ORF">DSM00_1257</name>
</gene>
<sequence length="326" mass="35622">MSQNRSLLNYAVVTLKGLAMGAADVVPGVSGGTIAFIAGIYEELISTIDKLDISFFKCWKKNGFSNAAKEYNLKFLAALFLGVAISILSLAKLITYLLEEHPLLLWGFFFGLIIASIVYIGKQIKSYNLGVFIIGIAGIAISYYITIAEPLSAGASNWFIFLSGFIAIIAMILPGISGSFILLLLGSYAIILGTVRNFVDGLIAMDFTAIKDAAIKLFLFMLGCIVGLKAFSKVLTYLFKNHQNLTLALLTGFMIGALNKVWPWKEILSYRTNSHGKQVALLEKSILPQHFDGDPKIILVIALAIIGFLTIFLLERFANSKQKNAI</sequence>
<dbReference type="InterPro" id="IPR007163">
    <property type="entry name" value="VCA0040-like"/>
</dbReference>
<proteinExistence type="predicted"/>
<feature type="transmembrane region" description="Helical" evidence="1">
    <location>
        <begin position="127"/>
        <end position="145"/>
    </location>
</feature>
<keyword evidence="1" id="KW-1133">Transmembrane helix</keyword>
<organism evidence="2 3">
    <name type="scientific">Leeuwenhoekiella aequorea</name>
    <dbReference type="NCBI Taxonomy" id="283736"/>
    <lineage>
        <taxon>Bacteria</taxon>
        <taxon>Pseudomonadati</taxon>
        <taxon>Bacteroidota</taxon>
        <taxon>Flavobacteriia</taxon>
        <taxon>Flavobacteriales</taxon>
        <taxon>Flavobacteriaceae</taxon>
        <taxon>Leeuwenhoekiella</taxon>
    </lineage>
</organism>
<protein>
    <submittedName>
        <fullName evidence="2">Putative membrane protein</fullName>
    </submittedName>
</protein>
<keyword evidence="1" id="KW-0812">Transmembrane</keyword>
<feature type="transmembrane region" description="Helical" evidence="1">
    <location>
        <begin position="75"/>
        <end position="97"/>
    </location>
</feature>
<evidence type="ECO:0000313" key="2">
    <source>
        <dbReference type="EMBL" id="RXG23642.1"/>
    </source>
</evidence>
<keyword evidence="3" id="KW-1185">Reference proteome</keyword>
<dbReference type="PANTHER" id="PTHR37308">
    <property type="entry name" value="INTEGRAL MEMBRANE PROTEIN"/>
    <property type="match status" value="1"/>
</dbReference>
<feature type="transmembrane region" description="Helical" evidence="1">
    <location>
        <begin position="214"/>
        <end position="232"/>
    </location>
</feature>
<dbReference type="Proteomes" id="UP000289238">
    <property type="component" value="Unassembled WGS sequence"/>
</dbReference>
<keyword evidence="1" id="KW-0472">Membrane</keyword>
<dbReference type="OrthoDB" id="9793746at2"/>
<evidence type="ECO:0000313" key="3">
    <source>
        <dbReference type="Proteomes" id="UP000289238"/>
    </source>
</evidence>
<evidence type="ECO:0000256" key="1">
    <source>
        <dbReference type="SAM" id="Phobius"/>
    </source>
</evidence>
<dbReference type="EMBL" id="QOVM01000002">
    <property type="protein sequence ID" value="RXG23642.1"/>
    <property type="molecule type" value="Genomic_DNA"/>
</dbReference>
<dbReference type="RefSeq" id="WP_128757154.1">
    <property type="nucleotide sequence ID" value="NZ_QOVM01000002.1"/>
</dbReference>
<comment type="caution">
    <text evidence="2">The sequence shown here is derived from an EMBL/GenBank/DDBJ whole genome shotgun (WGS) entry which is preliminary data.</text>
</comment>
<feature type="transmembrane region" description="Helical" evidence="1">
    <location>
        <begin position="297"/>
        <end position="314"/>
    </location>
</feature>
<dbReference type="PANTHER" id="PTHR37308:SF1">
    <property type="entry name" value="POLYPRENYL-PHOSPHATE TRANSPORTER"/>
    <property type="match status" value="1"/>
</dbReference>
<feature type="transmembrane region" description="Helical" evidence="1">
    <location>
        <begin position="151"/>
        <end position="173"/>
    </location>
</feature>
<dbReference type="AlphaFoldDB" id="A0A4V1KR46"/>